<keyword evidence="3" id="KW-1185">Reference proteome</keyword>
<dbReference type="AlphaFoldDB" id="A0A8B7PP90"/>
<proteinExistence type="predicted"/>
<feature type="region of interest" description="Disordered" evidence="1">
    <location>
        <begin position="792"/>
        <end position="826"/>
    </location>
</feature>
<dbReference type="KEGG" id="hazt:108682575"/>
<accession>A0A8B7PP90</accession>
<evidence type="ECO:0000313" key="3">
    <source>
        <dbReference type="Proteomes" id="UP000694843"/>
    </source>
</evidence>
<feature type="compositionally biased region" description="Low complexity" evidence="1">
    <location>
        <begin position="679"/>
        <end position="689"/>
    </location>
</feature>
<keyword evidence="2" id="KW-0732">Signal</keyword>
<reference evidence="4" key="1">
    <citation type="submission" date="2025-08" db="UniProtKB">
        <authorList>
            <consortium name="RefSeq"/>
        </authorList>
    </citation>
    <scope>IDENTIFICATION</scope>
    <source>
        <tissue evidence="4">Whole organism</tissue>
    </source>
</reference>
<dbReference type="RefSeq" id="XP_018027256.1">
    <property type="nucleotide sequence ID" value="XM_018171767.2"/>
</dbReference>
<feature type="compositionally biased region" description="Low complexity" evidence="1">
    <location>
        <begin position="577"/>
        <end position="587"/>
    </location>
</feature>
<evidence type="ECO:0000256" key="2">
    <source>
        <dbReference type="SAM" id="SignalP"/>
    </source>
</evidence>
<evidence type="ECO:0000256" key="1">
    <source>
        <dbReference type="SAM" id="MobiDB-lite"/>
    </source>
</evidence>
<feature type="signal peptide" evidence="2">
    <location>
        <begin position="1"/>
        <end position="26"/>
    </location>
</feature>
<dbReference type="Proteomes" id="UP000694843">
    <property type="component" value="Unplaced"/>
</dbReference>
<feature type="chain" id="PRO_5034380831" evidence="2">
    <location>
        <begin position="27"/>
        <end position="970"/>
    </location>
</feature>
<gene>
    <name evidence="4" type="primary">LOC108682575</name>
</gene>
<feature type="region of interest" description="Disordered" evidence="1">
    <location>
        <begin position="373"/>
        <end position="397"/>
    </location>
</feature>
<sequence length="970" mass="108730">MHKIFSMHIYHSVVLLITISSRGVMPENYTSTEVTTHAPVNQSLNSAESASKLPQELNSSISDSDKEFTARMAVAVDGTQKVNRAPRKILQEHDNHTSYLDKYQSKSRIPDAQFSATHDAPQIIAALHKRDLDLPMDLQLVKVPLLDTRKLNYEFLYRAWEDLNEGYGRYGDGRLQRQRFHHREERSDGQTKGQFRLRLPNGRVQIVSYQQMDDEYLAKVAYLLPDLDNDCLGIDTGCALGLDRLEVGPFESRNGDVKKADFTEEDYKTDHSLRYPSSISENPGYQLTSKQLHQEKTFEKKPSTFAGFVHPQYPSVAPLPNNLNKNSFTTESIFQDMKNSGLVYGINKQVFVANGYNQLPQVNFDPDARIIIPLPDKSDRQGGTIEGKKNTGHERSKKMRPYFDPLLRDVPKKKIPSRFSLQGRPEYYIPGKVIINPPMGHTIYANPSATPQTEHRPQKFEHGYVRDFHALGHTLTAEPMKIIPPTTYRPPYFPVAINGDDPGISSSRFQIPNIYHPSNAANESPPLKSNVNSLFRNSSDAHSNFWRSRNHTQSVTTNHKNINVQDSFKQQQIKSHQVQFQSSFSSRQPPPPESHHASTAFNLHQSDSYPRVPNFPSALDNLHQKNTFQSPSTIFRSQVPNRKHTPNSIGTTPSSATYPSPWSRTRSPQPSSLNEQENSSKPSALPPSSILSAIGAPLDQFVNQHIHIPPQPTTRILPNQPIVTYSGFMPSTSFEFLEGPRALDSNSLTRASVNSHNVLHLSSSDLSSLDYSYLNYGTNFPTSVSNHVTKSPVAGTARHEGSLSNSSAHGNHLPFSVHRNPRKTTSVPGLIDKHHLPLPKNAIRVQNSLATPSIPVTLRPEPNGVRTSEVRSSEGDISSFCCHYSLHPGLSNGERKPSKINSSIRPKPSITIDASVETNNTGKSFYPIYPYLSTRMLPIPYPMIIPIHPLIKRMALPVPRQIPPVISYSL</sequence>
<feature type="compositionally biased region" description="Polar residues" evidence="1">
    <location>
        <begin position="631"/>
        <end position="677"/>
    </location>
</feature>
<evidence type="ECO:0000313" key="4">
    <source>
        <dbReference type="RefSeq" id="XP_018027256.1"/>
    </source>
</evidence>
<feature type="compositionally biased region" description="Basic and acidic residues" evidence="1">
    <location>
        <begin position="376"/>
        <end position="394"/>
    </location>
</feature>
<feature type="region of interest" description="Disordered" evidence="1">
    <location>
        <begin position="574"/>
        <end position="598"/>
    </location>
</feature>
<name>A0A8B7PP90_HYAAZ</name>
<protein>
    <submittedName>
        <fullName evidence="4">Uncharacterized protein LOC108682575</fullName>
    </submittedName>
</protein>
<feature type="region of interest" description="Disordered" evidence="1">
    <location>
        <begin position="631"/>
        <end position="689"/>
    </location>
</feature>
<organism evidence="3 4">
    <name type="scientific">Hyalella azteca</name>
    <name type="common">Amphipod</name>
    <dbReference type="NCBI Taxonomy" id="294128"/>
    <lineage>
        <taxon>Eukaryota</taxon>
        <taxon>Metazoa</taxon>
        <taxon>Ecdysozoa</taxon>
        <taxon>Arthropoda</taxon>
        <taxon>Crustacea</taxon>
        <taxon>Multicrustacea</taxon>
        <taxon>Malacostraca</taxon>
        <taxon>Eumalacostraca</taxon>
        <taxon>Peracarida</taxon>
        <taxon>Amphipoda</taxon>
        <taxon>Senticaudata</taxon>
        <taxon>Talitrida</taxon>
        <taxon>Talitroidea</taxon>
        <taxon>Hyalellidae</taxon>
        <taxon>Hyalella</taxon>
    </lineage>
</organism>
<dbReference type="GeneID" id="108682575"/>